<accession>S8G4C3</accession>
<feature type="compositionally biased region" description="Basic and acidic residues" evidence="4">
    <location>
        <begin position="693"/>
        <end position="702"/>
    </location>
</feature>
<feature type="compositionally biased region" description="Basic and acidic residues" evidence="4">
    <location>
        <begin position="1608"/>
        <end position="1620"/>
    </location>
</feature>
<feature type="compositionally biased region" description="Basic and acidic residues" evidence="4">
    <location>
        <begin position="1210"/>
        <end position="1227"/>
    </location>
</feature>
<dbReference type="InterPro" id="IPR039852">
    <property type="entry name" value="CAND1/CAND2"/>
</dbReference>
<feature type="region of interest" description="Disordered" evidence="4">
    <location>
        <begin position="1604"/>
        <end position="1635"/>
    </location>
</feature>
<dbReference type="Proteomes" id="UP000001529">
    <property type="component" value="Chromosome X"/>
</dbReference>
<evidence type="ECO:0000256" key="3">
    <source>
        <dbReference type="ARBA" id="ARBA00022786"/>
    </source>
</evidence>
<organism evidence="6 7">
    <name type="scientific">Toxoplasma gondii (strain ATCC 50611 / Me49)</name>
    <dbReference type="NCBI Taxonomy" id="508771"/>
    <lineage>
        <taxon>Eukaryota</taxon>
        <taxon>Sar</taxon>
        <taxon>Alveolata</taxon>
        <taxon>Apicomplexa</taxon>
        <taxon>Conoidasida</taxon>
        <taxon>Coccidia</taxon>
        <taxon>Eucoccidiorida</taxon>
        <taxon>Eimeriorina</taxon>
        <taxon>Sarcocystidae</taxon>
        <taxon>Toxoplasma</taxon>
    </lineage>
</organism>
<gene>
    <name evidence="6" type="ORF">TGME49_215040</name>
</gene>
<dbReference type="RefSeq" id="XP_018635712.1">
    <property type="nucleotide sequence ID" value="XM_018779671.1"/>
</dbReference>
<dbReference type="VEuPathDB" id="ToxoDB:TGME49_215040"/>
<dbReference type="Pfam" id="PF08623">
    <property type="entry name" value="TIP120"/>
    <property type="match status" value="1"/>
</dbReference>
<dbReference type="InterPro" id="IPR011989">
    <property type="entry name" value="ARM-like"/>
</dbReference>
<protein>
    <submittedName>
        <fullName evidence="6">HEAT repeat-containing protein</fullName>
    </submittedName>
</protein>
<feature type="compositionally biased region" description="Low complexity" evidence="4">
    <location>
        <begin position="1194"/>
        <end position="1209"/>
    </location>
</feature>
<feature type="compositionally biased region" description="Acidic residues" evidence="4">
    <location>
        <begin position="709"/>
        <end position="718"/>
    </location>
</feature>
<dbReference type="GeneID" id="7900766"/>
<keyword evidence="3" id="KW-0833">Ubl conjugation pathway</keyword>
<evidence type="ECO:0000256" key="1">
    <source>
        <dbReference type="ARBA" id="ARBA00007657"/>
    </source>
</evidence>
<feature type="region of interest" description="Disordered" evidence="4">
    <location>
        <begin position="672"/>
        <end position="720"/>
    </location>
</feature>
<feature type="region of interest" description="Disordered" evidence="4">
    <location>
        <begin position="1186"/>
        <end position="1228"/>
    </location>
</feature>
<evidence type="ECO:0000256" key="4">
    <source>
        <dbReference type="SAM" id="MobiDB-lite"/>
    </source>
</evidence>
<dbReference type="SUPFAM" id="SSF48371">
    <property type="entry name" value="ARM repeat"/>
    <property type="match status" value="2"/>
</dbReference>
<dbReference type="EMBL" id="CM002045">
    <property type="protein sequence ID" value="EPT26490.1"/>
    <property type="molecule type" value="Genomic_DNA"/>
</dbReference>
<evidence type="ECO:0000313" key="7">
    <source>
        <dbReference type="Proteomes" id="UP000001529"/>
    </source>
</evidence>
<dbReference type="OrthoDB" id="332255at2759"/>
<dbReference type="PANTHER" id="PTHR12696">
    <property type="entry name" value="TIP120"/>
    <property type="match status" value="1"/>
</dbReference>
<dbReference type="GO" id="GO:0010265">
    <property type="term" value="P:SCF complex assembly"/>
    <property type="evidence" value="ECO:0007669"/>
    <property type="project" value="InterPro"/>
</dbReference>
<sequence length="1697" mass="181968">MEKVKANQSLHGLLVDMADCDKDKRYMAASDVTALVLDARLDLDAAVQDQVVRAFLNQLEDSSVDVQGHAAKCLSAFTSRLTEENAASVLAQLARSTLDPNNSVRDIYAACLKGAIGELHQTAATVFAGSVLPDLTGTLATAARRPRGVEEEALELLSEALRHFQDQREIWSRDGSELLVALLEILRAPTVSASVKKKAATALGSFAVVLPGALRQSLFRALLAEVPAPSASSRFFAQALGQVVRQLDAASLAPFVRALTDVCFALIAKNMPASDAAAMAANLDQGLALLADSAPDEPASDAQHELVELCLGMLETFLLLCPEKLAARLERLDALLHVLLSYFPNCYEDADAALDRETDACLDDQDALGFEKDFDFNDEDEDDDSSWRVRKGAVKVLKAEIQAFPEREDVYYGKFLPVLLRAVNGEEAPEEALDCVDEILRATLRTQSSFRERGEESPEAKVPDALERRDGRRAVKRMKVTEKPLARALPSIVATVSRRLSRSTAVSTRLSCLRLLHDLLFAAPSEVSLCLTECGFLVVASLRDPASASAVRLAGLNVVAAALLSGLKSNTFKGLCDSPSICRVSSPSVGTCPGEKSSRGGGPRLGMLTAASLSFCSFLGDAEGTRNARLAAAGEGSELLVHATKAGVAALLSHLVDANLASQVSPQFRVDAQRAPAQRERGMPCGHSPLHSRRGEGGKKTQETLGDSSGEEGADAEDAPGSGCWAAKIDFLLKALPEIVNLTQDGLFEIAGYALLVTGYTVAFLRLVSAAELEGPEAASVAAVLPSLVGRALAALHDSLRRADIDLEVKQASLICVGFVLAAGGGFPETHAQLRTTWPLFMDRLKNEVTREKALEALEVVLLSRFGVDLSSVAGDVLSAVAAALAFQQSRGVRQTCLDILSALVLRYHSYLSQDSLADMLSEVTGQLTPTDLPFVEASLLVILNSLRVQPALAARLIGECVLPRLLLLLRSPLFQGPALTAALHCIFVCLSQFDVVDKERFFQDLGDAHAALSAVEEAEKTPHLPRDERRPGVLHASAKTPSSFSSLSPELLTVLATLAQSRAVVAAAAGDARFSQRTIEQEVEILQEQATCMQPVEGLDLVRLLLALLTTGEIGRLASLVRLPDTTAQEAFEALAALVEGGPAPARRVAARAIGVFVSGNPSRFLLPLISLVQKAHADHDALSLPMSEPTRAGAPGEEASESGAAAEPDARDRDAKGATQRDMKERRKTQHILLFALKEMTAEPGPFLRFLAEEAATPEQDIDMSGDEAGSVAAEAQNASLADLLRPHIHKMLPLFVQLSACAEDSDRCVLSDCLGQLCLLDPPTVIPTVLRLFQTPSADARRTALGCVRSLWASASLLDEKEREAIKGAFLACQSDPDLAVRRDLMAALQVLVGLPRPGGVSRWFSTQELRQVVERLAVEVEVKPELIRQVDLGPFRHTVDDGLPLRKSAYSLLRALLQASSPLCLEEVVPRERLVEFAVNGLTDTNDDVHVLAAGIVSQLASSVSTSLKANRLRVTPRLAALVVSVADAAAAPLASAVTRCLSALQRQRNAFQSASSEGSAATAAEAAERQMDLLRIFVRCMHQLDGAFQFCRGSQAEEESLQSDERGANREEALRSRPGVPAMKKVQNEKGEEYHIVDDSAQLRHSGEEAKPTGEVWMEVLTRELQNPVFLQIWRTARKGGEEGDAFGAVGC</sequence>
<evidence type="ECO:0000313" key="6">
    <source>
        <dbReference type="EMBL" id="EPT26490.1"/>
    </source>
</evidence>
<name>S8G4C3_TOXGM</name>
<comment type="similarity">
    <text evidence="1">Belongs to the CAND family.</text>
</comment>
<keyword evidence="7" id="KW-1185">Reference proteome</keyword>
<keyword evidence="2" id="KW-0677">Repeat</keyword>
<evidence type="ECO:0000256" key="2">
    <source>
        <dbReference type="ARBA" id="ARBA00022737"/>
    </source>
</evidence>
<evidence type="ECO:0000259" key="5">
    <source>
        <dbReference type="Pfam" id="PF08623"/>
    </source>
</evidence>
<dbReference type="InterPro" id="IPR016024">
    <property type="entry name" value="ARM-type_fold"/>
</dbReference>
<dbReference type="Gene3D" id="1.25.10.10">
    <property type="entry name" value="Leucine-rich Repeat Variant"/>
    <property type="match status" value="2"/>
</dbReference>
<reference evidence="6" key="1">
    <citation type="submission" date="2013-04" db="EMBL/GenBank/DDBJ databases">
        <authorList>
            <person name="Sibley D."/>
            <person name="Venepally P."/>
            <person name="Karamycheva S."/>
            <person name="Hadjithomas M."/>
            <person name="Khan A."/>
            <person name="Brunk B."/>
            <person name="Roos D."/>
            <person name="Caler E."/>
            <person name="Lorenzi H."/>
        </authorList>
    </citation>
    <scope>NUCLEOTIDE SEQUENCE [LARGE SCALE GENOMIC DNA]</scope>
    <source>
        <strain evidence="6">ME49</strain>
    </source>
</reference>
<dbReference type="KEGG" id="tgo:TGME49_215040"/>
<dbReference type="InterPro" id="IPR013932">
    <property type="entry name" value="TATA-bd_TIP120"/>
</dbReference>
<feature type="domain" description="TATA-binding protein interacting (TIP20)" evidence="5">
    <location>
        <begin position="1411"/>
        <end position="1589"/>
    </location>
</feature>
<proteinExistence type="inferred from homology"/>
<dbReference type="EMBL" id="KE138836">
    <property type="protein sequence ID" value="EPT26490.1"/>
    <property type="molecule type" value="Genomic_DNA"/>
</dbReference>